<dbReference type="eggNOG" id="COG1922">
    <property type="taxonomic scope" value="Bacteria"/>
</dbReference>
<dbReference type="AlphaFoldDB" id="Q07SN5"/>
<gene>
    <name evidence="4" type="ordered locus">RPE_1096</name>
</gene>
<organism evidence="4">
    <name type="scientific">Rhodopseudomonas palustris (strain BisA53)</name>
    <dbReference type="NCBI Taxonomy" id="316055"/>
    <lineage>
        <taxon>Bacteria</taxon>
        <taxon>Pseudomonadati</taxon>
        <taxon>Pseudomonadota</taxon>
        <taxon>Alphaproteobacteria</taxon>
        <taxon>Hyphomicrobiales</taxon>
        <taxon>Nitrobacteraceae</taxon>
        <taxon>Rhodopseudomonas</taxon>
    </lineage>
</organism>
<protein>
    <submittedName>
        <fullName evidence="4">Anti-sigma-factor antagonist</fullName>
    </submittedName>
</protein>
<dbReference type="Pfam" id="PF13466">
    <property type="entry name" value="STAS_2"/>
    <property type="match status" value="1"/>
</dbReference>
<dbReference type="NCBIfam" id="TIGR00696">
    <property type="entry name" value="wecG_tagA_cpsF"/>
    <property type="match status" value="1"/>
</dbReference>
<dbReference type="InterPro" id="IPR002645">
    <property type="entry name" value="STAS_dom"/>
</dbReference>
<keyword evidence="1" id="KW-0328">Glycosyltransferase</keyword>
<reference evidence="4" key="1">
    <citation type="submission" date="2006-09" db="EMBL/GenBank/DDBJ databases">
        <title>Complete sequence of Rhodopseudomonas palustris BisA53.</title>
        <authorList>
            <consortium name="US DOE Joint Genome Institute"/>
            <person name="Copeland A."/>
            <person name="Lucas S."/>
            <person name="Lapidus A."/>
            <person name="Barry K."/>
            <person name="Detter J.C."/>
            <person name="Glavina del Rio T."/>
            <person name="Hammon N."/>
            <person name="Israni S."/>
            <person name="Dalin E."/>
            <person name="Tice H."/>
            <person name="Pitluck S."/>
            <person name="Chain P."/>
            <person name="Malfatti S."/>
            <person name="Shin M."/>
            <person name="Vergez L."/>
            <person name="Schmutz J."/>
            <person name="Larimer F."/>
            <person name="Land M."/>
            <person name="Hauser L."/>
            <person name="Pelletier D.A."/>
            <person name="Kyrpides N."/>
            <person name="Kim E."/>
            <person name="Harwood C.S."/>
            <person name="Oda Y."/>
            <person name="Richardson P."/>
        </authorList>
    </citation>
    <scope>NUCLEOTIDE SEQUENCE [LARGE SCALE GENOMIC DNA]</scope>
    <source>
        <strain evidence="4">BisA53</strain>
    </source>
</reference>
<sequence>MTQGPIHDNISRNVHALFGIPIDVDDMPAILARIINAAQHKSATLISTANLNFLTTSLTDPEFRESLLSSDLCTADGMPIVWLARLNGIPVKERVAGSDLFVGLKHLKEPFSSLSVFLFGGAEGVAEQAAKALAAESTTLHPAGFLSPGFCSIDELSADRFIDAINASKADFLSVSLGAVKGQAWLLKNWSRLSVPVCAHLGATINFQAGTIKRAPHFLRRVGLEWVWRIKEEPCLRHRYFNDFRVLVRLLFMRVLPLWIQTLAKPHSKGASDFSATRLESERDVRLVLSGCCMDYTTEHAIPHLRGAIASRKDVVLDLSKARFIDTRFLGLLLMVRKQLRHNGLSLTICAPSKPIRRLLKLHEVDYLLSPQSGIFG</sequence>
<evidence type="ECO:0000259" key="3">
    <source>
        <dbReference type="PROSITE" id="PS50801"/>
    </source>
</evidence>
<dbReference type="KEGG" id="rpe:RPE_1096"/>
<evidence type="ECO:0000256" key="2">
    <source>
        <dbReference type="ARBA" id="ARBA00022679"/>
    </source>
</evidence>
<dbReference type="STRING" id="316055.RPE_1096"/>
<evidence type="ECO:0000256" key="1">
    <source>
        <dbReference type="ARBA" id="ARBA00022676"/>
    </source>
</evidence>
<dbReference type="PROSITE" id="PS50801">
    <property type="entry name" value="STAS"/>
    <property type="match status" value="1"/>
</dbReference>
<dbReference type="eggNOG" id="COG1366">
    <property type="taxonomic scope" value="Bacteria"/>
</dbReference>
<keyword evidence="2" id="KW-0808">Transferase</keyword>
<accession>Q07SN5</accession>
<dbReference type="InterPro" id="IPR036513">
    <property type="entry name" value="STAS_dom_sf"/>
</dbReference>
<name>Q07SN5_RHOP5</name>
<dbReference type="PANTHER" id="PTHR34136">
    <property type="match status" value="1"/>
</dbReference>
<dbReference type="CDD" id="cd06533">
    <property type="entry name" value="Glyco_transf_WecG_TagA"/>
    <property type="match status" value="1"/>
</dbReference>
<dbReference type="Gene3D" id="3.30.750.24">
    <property type="entry name" value="STAS domain"/>
    <property type="match status" value="1"/>
</dbReference>
<evidence type="ECO:0000313" key="4">
    <source>
        <dbReference type="EMBL" id="ABJ05049.1"/>
    </source>
</evidence>
<dbReference type="EMBL" id="CP000463">
    <property type="protein sequence ID" value="ABJ05049.1"/>
    <property type="molecule type" value="Genomic_DNA"/>
</dbReference>
<dbReference type="CDD" id="cd07043">
    <property type="entry name" value="STAS_anti-anti-sigma_factors"/>
    <property type="match status" value="1"/>
</dbReference>
<dbReference type="SUPFAM" id="SSF52091">
    <property type="entry name" value="SpoIIaa-like"/>
    <property type="match status" value="1"/>
</dbReference>
<dbReference type="PANTHER" id="PTHR34136:SF1">
    <property type="entry name" value="UDP-N-ACETYL-D-MANNOSAMINURONIC ACID TRANSFERASE"/>
    <property type="match status" value="1"/>
</dbReference>
<dbReference type="HOGENOM" id="CLU_041635_0_0_5"/>
<proteinExistence type="predicted"/>
<feature type="domain" description="STAS" evidence="3">
    <location>
        <begin position="315"/>
        <end position="377"/>
    </location>
</feature>
<dbReference type="CAZy" id="GT26">
    <property type="family name" value="Glycosyltransferase Family 26"/>
</dbReference>
<dbReference type="GO" id="GO:0016758">
    <property type="term" value="F:hexosyltransferase activity"/>
    <property type="evidence" value="ECO:0007669"/>
    <property type="project" value="TreeGrafter"/>
</dbReference>
<dbReference type="InterPro" id="IPR004629">
    <property type="entry name" value="WecG_TagA_CpsF"/>
</dbReference>
<dbReference type="Pfam" id="PF03808">
    <property type="entry name" value="Glyco_tran_WecG"/>
    <property type="match status" value="1"/>
</dbReference>
<dbReference type="InterPro" id="IPR058548">
    <property type="entry name" value="MlaB-like_STAS"/>
</dbReference>